<organism evidence="2 3">
    <name type="scientific">Ruminococcus callidus ATCC 27760</name>
    <dbReference type="NCBI Taxonomy" id="411473"/>
    <lineage>
        <taxon>Bacteria</taxon>
        <taxon>Bacillati</taxon>
        <taxon>Bacillota</taxon>
        <taxon>Clostridia</taxon>
        <taxon>Eubacteriales</taxon>
        <taxon>Oscillospiraceae</taxon>
        <taxon>Ruminococcus</taxon>
    </lineage>
</organism>
<gene>
    <name evidence="2" type="ORF">RUMCAL_02511</name>
</gene>
<accession>U2JZT9</accession>
<sequence length="455" mass="51587">MSEQRGIQMKKNSLGFRLLRLVTFWVTGNLTAIFAIWHAAVGWKILVGILCGILFLFFQFAHVHTIAGEKKLASLAHGCDLLRTSTVWFCLELLTAGALFRGVKLFWVILLIDLGVFSLLCWFTVFQGLLHIALHSTQVKLPWHVALFFLWWVPPLNLFLVGHVYHTAKRELQLECAKAECNVMRKESEICKTRYPILLVHGIFFRDWQFFNYWGRIPAELIRNGATIFYGKQQSAQSISVSAKELAAQIQSVIAETGAEKVNVIAHSKGGLDCRCAMQEYGAAKYVASLTTINTPHHGCAFVDDLLQKVPAGVARWIAAKYNRLFTKLGDQNPDFLAGVRELTAENCQKFHTEHPPISGVYYQAVMSRMHSAFSAPFPLWLGYFLNRRKAGENDGLVPVVSAKLEWAPFLMVPETKRRGVSHGDMIDLNRENIPDFDVREWYSQLVQKLKQNGF</sequence>
<dbReference type="InterPro" id="IPR029058">
    <property type="entry name" value="AB_hydrolase_fold"/>
</dbReference>
<feature type="transmembrane region" description="Helical" evidence="1">
    <location>
        <begin position="21"/>
        <end position="39"/>
    </location>
</feature>
<keyword evidence="3" id="KW-1185">Reference proteome</keyword>
<dbReference type="PATRIC" id="fig|411473.3.peg.2099"/>
<evidence type="ECO:0000256" key="1">
    <source>
        <dbReference type="SAM" id="Phobius"/>
    </source>
</evidence>
<proteinExistence type="predicted"/>
<dbReference type="SUPFAM" id="SSF53474">
    <property type="entry name" value="alpha/beta-Hydrolases"/>
    <property type="match status" value="1"/>
</dbReference>
<dbReference type="EMBL" id="AWVF01000300">
    <property type="protein sequence ID" value="ERJ91801.1"/>
    <property type="molecule type" value="Genomic_DNA"/>
</dbReference>
<dbReference type="Pfam" id="PF02089">
    <property type="entry name" value="Palm_thioest"/>
    <property type="match status" value="1"/>
</dbReference>
<keyword evidence="1" id="KW-0812">Transmembrane</keyword>
<dbReference type="HOGENOM" id="CLU_049003_0_0_9"/>
<reference evidence="2 3" key="1">
    <citation type="submission" date="2013-07" db="EMBL/GenBank/DDBJ databases">
        <authorList>
            <person name="Weinstock G."/>
            <person name="Sodergren E."/>
            <person name="Wylie T."/>
            <person name="Fulton L."/>
            <person name="Fulton R."/>
            <person name="Fronick C."/>
            <person name="O'Laughlin M."/>
            <person name="Godfrey J."/>
            <person name="Miner T."/>
            <person name="Herter B."/>
            <person name="Appelbaum E."/>
            <person name="Cordes M."/>
            <person name="Lek S."/>
            <person name="Wollam A."/>
            <person name="Pepin K.H."/>
            <person name="Palsikar V.B."/>
            <person name="Mitreva M."/>
            <person name="Wilson R.K."/>
        </authorList>
    </citation>
    <scope>NUCLEOTIDE SEQUENCE [LARGE SCALE GENOMIC DNA]</scope>
    <source>
        <strain evidence="2 3">ATCC 27760</strain>
    </source>
</reference>
<evidence type="ECO:0000313" key="3">
    <source>
        <dbReference type="Proteomes" id="UP000016662"/>
    </source>
</evidence>
<dbReference type="Proteomes" id="UP000016662">
    <property type="component" value="Unassembled WGS sequence"/>
</dbReference>
<name>U2JZT9_9FIRM</name>
<feature type="transmembrane region" description="Helical" evidence="1">
    <location>
        <begin position="106"/>
        <end position="133"/>
    </location>
</feature>
<comment type="caution">
    <text evidence="2">The sequence shown here is derived from an EMBL/GenBank/DDBJ whole genome shotgun (WGS) entry which is preliminary data.</text>
</comment>
<dbReference type="eggNOG" id="COG1075">
    <property type="taxonomic scope" value="Bacteria"/>
</dbReference>
<evidence type="ECO:0000313" key="2">
    <source>
        <dbReference type="EMBL" id="ERJ91801.1"/>
    </source>
</evidence>
<feature type="transmembrane region" description="Helical" evidence="1">
    <location>
        <begin position="145"/>
        <end position="165"/>
    </location>
</feature>
<keyword evidence="1" id="KW-0472">Membrane</keyword>
<feature type="transmembrane region" description="Helical" evidence="1">
    <location>
        <begin position="45"/>
        <end position="68"/>
    </location>
</feature>
<dbReference type="AlphaFoldDB" id="U2JZT9"/>
<protein>
    <submittedName>
        <fullName evidence="2">Putative serine esterase DUF676</fullName>
    </submittedName>
</protein>
<dbReference type="Gene3D" id="3.40.50.1820">
    <property type="entry name" value="alpha/beta hydrolase"/>
    <property type="match status" value="1"/>
</dbReference>
<keyword evidence="1" id="KW-1133">Transmembrane helix</keyword>
<dbReference type="STRING" id="411473.RUMCAL_02511"/>
<dbReference type="PANTHER" id="PTHR11440">
    <property type="entry name" value="LECITHIN-CHOLESTEROL ACYLTRANSFERASE-RELATED"/>
    <property type="match status" value="1"/>
</dbReference>